<dbReference type="EMBL" id="QFOL01000322">
    <property type="protein sequence ID" value="PZP45312.1"/>
    <property type="molecule type" value="Genomic_DNA"/>
</dbReference>
<proteinExistence type="predicted"/>
<gene>
    <name evidence="2" type="ORF">DI595_19020</name>
</gene>
<dbReference type="AlphaFoldDB" id="A0A2W5GPY3"/>
<comment type="caution">
    <text evidence="2">The sequence shown here is derived from an EMBL/GenBank/DDBJ whole genome shotgun (WGS) entry which is preliminary data.</text>
</comment>
<evidence type="ECO:0000259" key="1">
    <source>
        <dbReference type="Pfam" id="PF06114"/>
    </source>
</evidence>
<name>A0A2W5GPY3_9HYPH</name>
<dbReference type="Gene3D" id="1.10.10.2910">
    <property type="match status" value="1"/>
</dbReference>
<dbReference type="PANTHER" id="PTHR43236:SF1">
    <property type="entry name" value="BLL7220 PROTEIN"/>
    <property type="match status" value="1"/>
</dbReference>
<sequence length="178" mass="19657">MSTRYCAPIASGLPKHLVESFAEDVAKHVEFSPGDSLEELVSLTGGQLVFGSSGSGDYESGSIIAKDLNDYTIYLSRNTSRQRDRFTIAHELGHLLLHLPKVKEADPNAIMRATRWVDETDEGQKRAEWEANWFAAAFLMPQDTFTHTFRQGGVSAAQHEFDVSPSAVQTRAKSLGLD</sequence>
<dbReference type="PANTHER" id="PTHR43236">
    <property type="entry name" value="ANTITOXIN HIGA1"/>
    <property type="match status" value="1"/>
</dbReference>
<evidence type="ECO:0000313" key="2">
    <source>
        <dbReference type="EMBL" id="PZP45312.1"/>
    </source>
</evidence>
<dbReference type="Pfam" id="PF06114">
    <property type="entry name" value="Peptidase_M78"/>
    <property type="match status" value="1"/>
</dbReference>
<protein>
    <submittedName>
        <fullName evidence="2">ImmA/IrrE family metallo-endopeptidase</fullName>
    </submittedName>
</protein>
<feature type="domain" description="IrrE N-terminal-like" evidence="1">
    <location>
        <begin position="70"/>
        <end position="172"/>
    </location>
</feature>
<organism evidence="2 3">
    <name type="scientific">Agrobacterium fabrum</name>
    <dbReference type="NCBI Taxonomy" id="1176649"/>
    <lineage>
        <taxon>Bacteria</taxon>
        <taxon>Pseudomonadati</taxon>
        <taxon>Pseudomonadota</taxon>
        <taxon>Alphaproteobacteria</taxon>
        <taxon>Hyphomicrobiales</taxon>
        <taxon>Rhizobiaceae</taxon>
        <taxon>Rhizobium/Agrobacterium group</taxon>
        <taxon>Agrobacterium</taxon>
        <taxon>Agrobacterium tumefaciens complex</taxon>
    </lineage>
</organism>
<dbReference type="InterPro" id="IPR010359">
    <property type="entry name" value="IrrE_HExxH"/>
</dbReference>
<reference evidence="2 3" key="1">
    <citation type="submission" date="2017-08" db="EMBL/GenBank/DDBJ databases">
        <title>Infants hospitalized years apart are colonized by the same room-sourced microbial strains.</title>
        <authorList>
            <person name="Brooks B."/>
            <person name="Olm M.R."/>
            <person name="Firek B.A."/>
            <person name="Baker R."/>
            <person name="Thomas B.C."/>
            <person name="Morowitz M.J."/>
            <person name="Banfield J.F."/>
        </authorList>
    </citation>
    <scope>NUCLEOTIDE SEQUENCE [LARGE SCALE GENOMIC DNA]</scope>
    <source>
        <strain evidence="2">S2_009_000_R2_73</strain>
    </source>
</reference>
<accession>A0A2W5GPY3</accession>
<dbReference type="InterPro" id="IPR052345">
    <property type="entry name" value="Rad_response_metalloprotease"/>
</dbReference>
<evidence type="ECO:0000313" key="3">
    <source>
        <dbReference type="Proteomes" id="UP000249769"/>
    </source>
</evidence>
<dbReference type="Proteomes" id="UP000249769">
    <property type="component" value="Unassembled WGS sequence"/>
</dbReference>